<evidence type="ECO:0000313" key="2">
    <source>
        <dbReference type="EMBL" id="GGP08716.1"/>
    </source>
</evidence>
<reference evidence="2" key="2">
    <citation type="submission" date="2020-09" db="EMBL/GenBank/DDBJ databases">
        <authorList>
            <person name="Sun Q."/>
            <person name="Zhou Y."/>
        </authorList>
    </citation>
    <scope>NUCLEOTIDE SEQUENCE</scope>
    <source>
        <strain evidence="2">CGMCC 4.7430</strain>
    </source>
</reference>
<sequence>MVGTTGGEAWAHDGRDALIYQVRLAGGNDHGEGGPIGVRDRLPPLARLGADALRPTPSSCDLVDRRDADPLHASSAPDSATW</sequence>
<name>A0A918E5D8_9ACTN</name>
<gene>
    <name evidence="2" type="ORF">GCM10012278_41550</name>
</gene>
<dbReference type="AlphaFoldDB" id="A0A918E5D8"/>
<accession>A0A918E5D8</accession>
<dbReference type="Proteomes" id="UP000660745">
    <property type="component" value="Unassembled WGS sequence"/>
</dbReference>
<comment type="caution">
    <text evidence="2">The sequence shown here is derived from an EMBL/GenBank/DDBJ whole genome shotgun (WGS) entry which is preliminary data.</text>
</comment>
<keyword evidence="3" id="KW-1185">Reference proteome</keyword>
<feature type="region of interest" description="Disordered" evidence="1">
    <location>
        <begin position="51"/>
        <end position="82"/>
    </location>
</feature>
<organism evidence="2 3">
    <name type="scientific">Nonomuraea glycinis</name>
    <dbReference type="NCBI Taxonomy" id="2047744"/>
    <lineage>
        <taxon>Bacteria</taxon>
        <taxon>Bacillati</taxon>
        <taxon>Actinomycetota</taxon>
        <taxon>Actinomycetes</taxon>
        <taxon>Streptosporangiales</taxon>
        <taxon>Streptosporangiaceae</taxon>
        <taxon>Nonomuraea</taxon>
    </lineage>
</organism>
<evidence type="ECO:0000313" key="3">
    <source>
        <dbReference type="Proteomes" id="UP000660745"/>
    </source>
</evidence>
<dbReference type="EMBL" id="BMNK01000006">
    <property type="protein sequence ID" value="GGP08716.1"/>
    <property type="molecule type" value="Genomic_DNA"/>
</dbReference>
<dbReference type="RefSeq" id="WP_189140289.1">
    <property type="nucleotide sequence ID" value="NZ_BMNK01000006.1"/>
</dbReference>
<proteinExistence type="predicted"/>
<protein>
    <submittedName>
        <fullName evidence="2">Uncharacterized protein</fullName>
    </submittedName>
</protein>
<evidence type="ECO:0000256" key="1">
    <source>
        <dbReference type="SAM" id="MobiDB-lite"/>
    </source>
</evidence>
<reference evidence="2" key="1">
    <citation type="journal article" date="2014" name="Int. J. Syst. Evol. Microbiol.">
        <title>Complete genome sequence of Corynebacterium casei LMG S-19264T (=DSM 44701T), isolated from a smear-ripened cheese.</title>
        <authorList>
            <consortium name="US DOE Joint Genome Institute (JGI-PGF)"/>
            <person name="Walter F."/>
            <person name="Albersmeier A."/>
            <person name="Kalinowski J."/>
            <person name="Ruckert C."/>
        </authorList>
    </citation>
    <scope>NUCLEOTIDE SEQUENCE</scope>
    <source>
        <strain evidence="2">CGMCC 4.7430</strain>
    </source>
</reference>